<reference evidence="3" key="1">
    <citation type="submission" date="2021-03" db="EMBL/GenBank/DDBJ databases">
        <authorList>
            <consortium name="Genoscope - CEA"/>
            <person name="William W."/>
        </authorList>
    </citation>
    <scope>NUCLEOTIDE SEQUENCE</scope>
    <source>
        <strain evidence="3">Doubled-haploid Pahang</strain>
    </source>
</reference>
<evidence type="ECO:0000313" key="4">
    <source>
        <dbReference type="EnsemblPlants" id="Ma05_p20300.1"/>
    </source>
</evidence>
<keyword evidence="2" id="KW-0812">Transmembrane</keyword>
<keyword evidence="2" id="KW-1133">Transmembrane helix</keyword>
<feature type="region of interest" description="Disordered" evidence="1">
    <location>
        <begin position="30"/>
        <end position="62"/>
    </location>
</feature>
<name>A0A804J6J6_MUSAM</name>
<evidence type="ECO:0000313" key="3">
    <source>
        <dbReference type="EMBL" id="CAG1839059.1"/>
    </source>
</evidence>
<sequence>MRVIPSRSVRLNLLIKASVSSAVPQVSSGSLAKTRMHRQSLGKPGAKHLISGAAGGARKEEKRKSIASAAGSAVAQAPAAEDMAIEANKLLRASSRANKSIHLIPVFTILCLLVLYFFSHEPSPTDMQAFGSSAVRLDSRGIMLLLRALLDGLVGGFRNGERQRGVGDPPKPSEAEGSGGAGPPPEDQEFLAVPGT</sequence>
<reference evidence="4" key="2">
    <citation type="submission" date="2021-05" db="UniProtKB">
        <authorList>
            <consortium name="EnsemblPlants"/>
        </authorList>
    </citation>
    <scope>IDENTIFICATION</scope>
    <source>
        <strain evidence="4">subsp. malaccensis</strain>
    </source>
</reference>
<keyword evidence="5" id="KW-1185">Reference proteome</keyword>
<accession>A0A804J6J6</accession>
<organism evidence="4 5">
    <name type="scientific">Musa acuminata subsp. malaccensis</name>
    <name type="common">Wild banana</name>
    <name type="synonym">Musa malaccensis</name>
    <dbReference type="NCBI Taxonomy" id="214687"/>
    <lineage>
        <taxon>Eukaryota</taxon>
        <taxon>Viridiplantae</taxon>
        <taxon>Streptophyta</taxon>
        <taxon>Embryophyta</taxon>
        <taxon>Tracheophyta</taxon>
        <taxon>Spermatophyta</taxon>
        <taxon>Magnoliopsida</taxon>
        <taxon>Liliopsida</taxon>
        <taxon>Zingiberales</taxon>
        <taxon>Musaceae</taxon>
        <taxon>Musa</taxon>
    </lineage>
</organism>
<dbReference type="EMBL" id="HG996470">
    <property type="protein sequence ID" value="CAG1839059.1"/>
    <property type="molecule type" value="Genomic_DNA"/>
</dbReference>
<dbReference type="InParanoid" id="A0A804J6J6"/>
<proteinExistence type="predicted"/>
<evidence type="ECO:0000313" key="5">
    <source>
        <dbReference type="Proteomes" id="UP000012960"/>
    </source>
</evidence>
<dbReference type="Gramene" id="Ma05_t20300.1">
    <property type="protein sequence ID" value="Ma05_p20300.1"/>
    <property type="gene ID" value="Ma05_g20300"/>
</dbReference>
<dbReference type="Proteomes" id="UP000012960">
    <property type="component" value="Unplaced"/>
</dbReference>
<dbReference type="EnsemblPlants" id="Ma05_t20300.1">
    <property type="protein sequence ID" value="Ma05_p20300.1"/>
    <property type="gene ID" value="Ma05_g20300"/>
</dbReference>
<keyword evidence="2" id="KW-0472">Membrane</keyword>
<gene>
    <name evidence="3" type="ORF">GSMUA_272360.1</name>
</gene>
<feature type="transmembrane region" description="Helical" evidence="2">
    <location>
        <begin position="101"/>
        <end position="119"/>
    </location>
</feature>
<dbReference type="PANTHER" id="PTHR35297:SF2">
    <property type="entry name" value="PROTEIN, PUTATIVE-RELATED"/>
    <property type="match status" value="1"/>
</dbReference>
<dbReference type="AlphaFoldDB" id="A0A804J6J6"/>
<dbReference type="PANTHER" id="PTHR35297">
    <property type="entry name" value="PROTEIN, PUTATIVE-RELATED"/>
    <property type="match status" value="1"/>
</dbReference>
<protein>
    <submittedName>
        <fullName evidence="3">(wild Malaysian banana) hypothetical protein</fullName>
    </submittedName>
</protein>
<evidence type="ECO:0000256" key="2">
    <source>
        <dbReference type="SAM" id="Phobius"/>
    </source>
</evidence>
<evidence type="ECO:0000256" key="1">
    <source>
        <dbReference type="SAM" id="MobiDB-lite"/>
    </source>
</evidence>
<feature type="region of interest" description="Disordered" evidence="1">
    <location>
        <begin position="159"/>
        <end position="196"/>
    </location>
</feature>